<reference evidence="1 2" key="1">
    <citation type="submission" date="2015-03" db="EMBL/GenBank/DDBJ databases">
        <authorList>
            <person name="Murphy D."/>
        </authorList>
    </citation>
    <scope>NUCLEOTIDE SEQUENCE [LARGE SCALE GENOMIC DNA]</scope>
    <source>
        <strain evidence="1 2">Y233</strain>
    </source>
</reference>
<accession>A0A0T9QU66</accession>
<proteinExistence type="predicted"/>
<evidence type="ECO:0000313" key="2">
    <source>
        <dbReference type="Proteomes" id="UP000038204"/>
    </source>
</evidence>
<evidence type="ECO:0000313" key="1">
    <source>
        <dbReference type="EMBL" id="CNI28786.1"/>
    </source>
</evidence>
<protein>
    <submittedName>
        <fullName evidence="1">Putative IS3 transposase</fullName>
    </submittedName>
</protein>
<gene>
    <name evidence="1" type="ORF">ERS008667_02954</name>
</gene>
<name>A0A0T9QU66_9GAMM</name>
<sequence>MLLHLNNTRFSSLKRLEMEKEILKQFAVLMSEIPGKLSTNNGGLSPCLHEEKWKQVILLS</sequence>
<organism evidence="1 2">
    <name type="scientific">Yersinia similis</name>
    <dbReference type="NCBI Taxonomy" id="367190"/>
    <lineage>
        <taxon>Bacteria</taxon>
        <taxon>Pseudomonadati</taxon>
        <taxon>Pseudomonadota</taxon>
        <taxon>Gammaproteobacteria</taxon>
        <taxon>Enterobacterales</taxon>
        <taxon>Yersiniaceae</taxon>
        <taxon>Yersinia</taxon>
    </lineage>
</organism>
<dbReference type="AlphaFoldDB" id="A0A0T9QU66"/>
<dbReference type="EMBL" id="CQBK01000022">
    <property type="protein sequence ID" value="CNI28786.1"/>
    <property type="molecule type" value="Genomic_DNA"/>
</dbReference>
<dbReference type="Proteomes" id="UP000038204">
    <property type="component" value="Unassembled WGS sequence"/>
</dbReference>